<keyword evidence="1" id="KW-0812">Transmembrane</keyword>
<reference evidence="2 3" key="1">
    <citation type="journal article" date="2015" name="Genome Announc.">
        <title>Complete Genome Sequence of Spiroplasma cantharicola CC-1T (DSM 21588), a Bacterium Isolated from Soldier Beetle (Cantharis carolinus).</title>
        <authorList>
            <person name="Lo W.S."/>
            <person name="Liu P.Y."/>
            <person name="Kuo C.H."/>
        </authorList>
    </citation>
    <scope>NUCLEOTIDE SEQUENCE [LARGE SCALE GENOMIC DNA]</scope>
    <source>
        <strain evidence="2 3">CC-1</strain>
    </source>
</reference>
<feature type="transmembrane region" description="Helical" evidence="1">
    <location>
        <begin position="176"/>
        <end position="206"/>
    </location>
</feature>
<accession>A0A0M4KBM9</accession>
<keyword evidence="1" id="KW-0472">Membrane</keyword>
<dbReference type="KEGG" id="scj:SCANT_v1c01050"/>
<dbReference type="EMBL" id="CP012622">
    <property type="protein sequence ID" value="ALD66015.1"/>
    <property type="molecule type" value="Genomic_DNA"/>
</dbReference>
<feature type="transmembrane region" description="Helical" evidence="1">
    <location>
        <begin position="65"/>
        <end position="90"/>
    </location>
</feature>
<name>A0A0M4KBM9_9MOLU</name>
<evidence type="ECO:0000313" key="3">
    <source>
        <dbReference type="Proteomes" id="UP000063919"/>
    </source>
</evidence>
<proteinExistence type="predicted"/>
<protein>
    <submittedName>
        <fullName evidence="2">Uncharacterized protein</fullName>
    </submittedName>
</protein>
<dbReference type="AlphaFoldDB" id="A0A0M4KBM9"/>
<keyword evidence="3" id="KW-1185">Reference proteome</keyword>
<feature type="transmembrane region" description="Helical" evidence="1">
    <location>
        <begin position="119"/>
        <end position="136"/>
    </location>
</feature>
<keyword evidence="1" id="KW-1133">Transmembrane helix</keyword>
<evidence type="ECO:0000256" key="1">
    <source>
        <dbReference type="SAM" id="Phobius"/>
    </source>
</evidence>
<dbReference type="OrthoDB" id="387698at2"/>
<organism evidence="2 3">
    <name type="scientific">Spiroplasma cantharicola</name>
    <dbReference type="NCBI Taxonomy" id="362837"/>
    <lineage>
        <taxon>Bacteria</taxon>
        <taxon>Bacillati</taxon>
        <taxon>Mycoplasmatota</taxon>
        <taxon>Mollicutes</taxon>
        <taxon>Entomoplasmatales</taxon>
        <taxon>Spiroplasmataceae</taxon>
        <taxon>Spiroplasma</taxon>
    </lineage>
</organism>
<feature type="transmembrane region" description="Helical" evidence="1">
    <location>
        <begin position="36"/>
        <end position="59"/>
    </location>
</feature>
<dbReference type="RefSeq" id="WP_053945792.1">
    <property type="nucleotide sequence ID" value="NZ_CP012622.1"/>
</dbReference>
<dbReference type="STRING" id="362837.SCANT_v1c01050"/>
<evidence type="ECO:0000313" key="2">
    <source>
        <dbReference type="EMBL" id="ALD66015.1"/>
    </source>
</evidence>
<dbReference type="Proteomes" id="UP000063919">
    <property type="component" value="Chromosome"/>
</dbReference>
<gene>
    <name evidence="2" type="ORF">SCANT_v1c01050</name>
</gene>
<sequence length="628" mass="71448">METIKTKVLKTKKPKEFNGFKTLYLINLKRLLRNKAVLATAIISIIVTLILSSSVAGLLNTPINAFEIGVIIVSISFIFEVFFFIVFMIIMSTELIKKQMQDGIQNIETRSGIKFNSSFLLRWFVFITFVGGIALINSILKIIIASSIVLKFDLISGIVLSTCVFYFFLTIVWSPIVFLVTILCSIAWSVMINILIAMILCLSGLFSSLSSMTDFTRINNYDSVMKTNIKINISKSFYDNFKDDKAVNSIFIDSKANEKSSLFLNQIQTNLELESLNAQDINYYNLSNLGQRQGLAFDSLIAALYGGGANIHYAEVEITEPEDTIKSEIAKPVLQDTEIFKILNEIYQTILTGMKSNNNKPTISSPGFKGGYLDELYGAESGFHNLSPLIKWLKKQEDTKKYSALLDWVNSIYSKYAFILTGTKMMEQNRTYIFASDFDELWKLLEKKETVVENSQVHKVYKRYPELLIINNIITEAWLNNMLWKAELYNSVWGLSSEESNFNDAAQAYQAYQGWANESILKNNINIFQHFSIMYSQLFGSAFNKDLVFSKSVLAYSGITNGYTNYSELAKYDLSENKSNEALTPIFEKANLKKKFGYNVAVSYLIYLLVSFGLNYLVYLVWSRKSKI</sequence>
<feature type="transmembrane region" description="Helical" evidence="1">
    <location>
        <begin position="142"/>
        <end position="169"/>
    </location>
</feature>
<feature type="transmembrane region" description="Helical" evidence="1">
    <location>
        <begin position="601"/>
        <end position="622"/>
    </location>
</feature>
<dbReference type="PATRIC" id="fig|362837.3.peg.105"/>